<keyword evidence="2" id="KW-0812">Transmembrane</keyword>
<accession>A0A1I7SK40</accession>
<keyword evidence="2" id="KW-0472">Membrane</keyword>
<feature type="region of interest" description="Disordered" evidence="1">
    <location>
        <begin position="36"/>
        <end position="72"/>
    </location>
</feature>
<sequence>MARPVTPYPIEITAIFLTIVLNLTFPFRYANRAKELASDGGNDDDVEYLSEEDISPQEEEEPVPSEPIPRTSVKAKSKAYKAYQQAAQDLENAEGDAIGWLDVQIETMHSLYSECVEAADYARSVDYDVKEFTDKFSKLEENMKKTSEVMSQFKGKGRLKVGNEGKGNLRMVEGI</sequence>
<reference evidence="4" key="1">
    <citation type="submission" date="2016-11" db="UniProtKB">
        <authorList>
            <consortium name="WormBaseParasite"/>
        </authorList>
    </citation>
    <scope>IDENTIFICATION</scope>
</reference>
<evidence type="ECO:0000256" key="2">
    <source>
        <dbReference type="SAM" id="Phobius"/>
    </source>
</evidence>
<protein>
    <submittedName>
        <fullName evidence="4">DUF4094 domain-containing protein</fullName>
    </submittedName>
</protein>
<dbReference type="WBParaSite" id="BXY_1342000.1">
    <property type="protein sequence ID" value="BXY_1342000.1"/>
    <property type="gene ID" value="BXY_1342000"/>
</dbReference>
<feature type="compositionally biased region" description="Acidic residues" evidence="1">
    <location>
        <begin position="41"/>
        <end position="63"/>
    </location>
</feature>
<evidence type="ECO:0000256" key="1">
    <source>
        <dbReference type="SAM" id="MobiDB-lite"/>
    </source>
</evidence>
<keyword evidence="2" id="KW-1133">Transmembrane helix</keyword>
<name>A0A1I7SK40_BURXY</name>
<evidence type="ECO:0000313" key="3">
    <source>
        <dbReference type="Proteomes" id="UP000095284"/>
    </source>
</evidence>
<dbReference type="AlphaFoldDB" id="A0A1I7SK40"/>
<feature type="transmembrane region" description="Helical" evidence="2">
    <location>
        <begin position="6"/>
        <end position="25"/>
    </location>
</feature>
<evidence type="ECO:0000313" key="4">
    <source>
        <dbReference type="WBParaSite" id="BXY_1342000.1"/>
    </source>
</evidence>
<dbReference type="Proteomes" id="UP000095284">
    <property type="component" value="Unplaced"/>
</dbReference>
<proteinExistence type="predicted"/>
<organism evidence="3 4">
    <name type="scientific">Bursaphelenchus xylophilus</name>
    <name type="common">Pinewood nematode worm</name>
    <name type="synonym">Aphelenchoides xylophilus</name>
    <dbReference type="NCBI Taxonomy" id="6326"/>
    <lineage>
        <taxon>Eukaryota</taxon>
        <taxon>Metazoa</taxon>
        <taxon>Ecdysozoa</taxon>
        <taxon>Nematoda</taxon>
        <taxon>Chromadorea</taxon>
        <taxon>Rhabditida</taxon>
        <taxon>Tylenchina</taxon>
        <taxon>Tylenchomorpha</taxon>
        <taxon>Aphelenchoidea</taxon>
        <taxon>Aphelenchoididae</taxon>
        <taxon>Bursaphelenchus</taxon>
    </lineage>
</organism>